<dbReference type="Pfam" id="PF00437">
    <property type="entry name" value="T2SSE"/>
    <property type="match status" value="1"/>
</dbReference>
<dbReference type="GO" id="GO:0005886">
    <property type="term" value="C:plasma membrane"/>
    <property type="evidence" value="ECO:0007669"/>
    <property type="project" value="TreeGrafter"/>
</dbReference>
<dbReference type="Pfam" id="PF05157">
    <property type="entry name" value="MshEN"/>
    <property type="match status" value="1"/>
</dbReference>
<keyword evidence="3" id="KW-0067">ATP-binding</keyword>
<dbReference type="SMART" id="SM00382">
    <property type="entry name" value="AAA"/>
    <property type="match status" value="1"/>
</dbReference>
<dbReference type="STRING" id="1123380.SAMN02745199_0055"/>
<dbReference type="PANTHER" id="PTHR30258:SF1">
    <property type="entry name" value="PROTEIN TRANSPORT PROTEIN HOFB HOMOLOG"/>
    <property type="match status" value="1"/>
</dbReference>
<dbReference type="InterPro" id="IPR027417">
    <property type="entry name" value="P-loop_NTPase"/>
</dbReference>
<sequence length="565" mass="64828">MMEKRYKRLGDILIEKGIISQTDLQYALSIQKETKRPIGEILVDLGLCTWYQITKALAEQYGLKFFSEKPKIDLDLKNRIKIDLMEELRFIPIKEEGDKLVVTTDNVYNLSLIKKRLKFLFNKDVEIYLIAPNLFEELMFEIKHEKGFDFEVSNELFMEEEEEEEPITEEELLDDSTPIVRMVNNIIERALQLEASDIHIEPRSRRMVAVRYRIDGVLRKITEYPRSTHNSIVTRIKILSNLNITERRLPQDGKFYLKKENEQYDFRVSTMPSVYGEKVVIRILRVSQSHRKLEELGYSEYNFKRIQELIKHPYGIILVTGPTGSGKSTTLVGIINSLNHEGVNIITAEDPVEYTIDGITQCQVNPEIGLTFAKYLRTFLRQDPDIIMVGEIRDKETAQLAVEASLTGHLVLSTLHTNTAPGAIDRLVNMGIEPSLISSSLVGVIGQRLVRKVCKRCAVKSDLPDKYRDIAMKLYPEYEPYQFVAQGCDACNDTGYKGRTAIAEVLIVDERIRKLIKRGNSIIEVTEAAKEEGMRTLFEDGMYKVLNGETTLEEILRVTGGEEEE</sequence>
<dbReference type="InterPro" id="IPR037257">
    <property type="entry name" value="T2SS_E_N_sf"/>
</dbReference>
<dbReference type="SUPFAM" id="SSF160246">
    <property type="entry name" value="EspE N-terminal domain-like"/>
    <property type="match status" value="1"/>
</dbReference>
<keyword evidence="6" id="KW-1185">Reference proteome</keyword>
<dbReference type="SUPFAM" id="SSF52540">
    <property type="entry name" value="P-loop containing nucleoside triphosphate hydrolases"/>
    <property type="match status" value="1"/>
</dbReference>
<gene>
    <name evidence="5" type="ORF">SAMN02745199_0055</name>
</gene>
<proteinExistence type="inferred from homology"/>
<accession>A0A1M5QNR2</accession>
<dbReference type="PANTHER" id="PTHR30258">
    <property type="entry name" value="TYPE II SECRETION SYSTEM PROTEIN GSPE-RELATED"/>
    <property type="match status" value="1"/>
</dbReference>
<dbReference type="GO" id="GO:0005524">
    <property type="term" value="F:ATP binding"/>
    <property type="evidence" value="ECO:0007669"/>
    <property type="project" value="UniProtKB-KW"/>
</dbReference>
<dbReference type="InterPro" id="IPR007831">
    <property type="entry name" value="T2SS_GspE_N"/>
</dbReference>
<protein>
    <submittedName>
        <fullName evidence="5">Type II secretion system protein E (GspE)</fullName>
    </submittedName>
</protein>
<dbReference type="EMBL" id="FQXN01000001">
    <property type="protein sequence ID" value="SHH15747.1"/>
    <property type="molecule type" value="Genomic_DNA"/>
</dbReference>
<dbReference type="AlphaFoldDB" id="A0A1M5QNR2"/>
<dbReference type="Proteomes" id="UP000242592">
    <property type="component" value="Unassembled WGS sequence"/>
</dbReference>
<dbReference type="CDD" id="cd01129">
    <property type="entry name" value="PulE-GspE-like"/>
    <property type="match status" value="1"/>
</dbReference>
<reference evidence="6" key="1">
    <citation type="submission" date="2016-11" db="EMBL/GenBank/DDBJ databases">
        <authorList>
            <person name="Varghese N."/>
            <person name="Submissions S."/>
        </authorList>
    </citation>
    <scope>NUCLEOTIDE SEQUENCE [LARGE SCALE GENOMIC DNA]</scope>
    <source>
        <strain evidence="6">DSM 15807</strain>
    </source>
</reference>
<dbReference type="OrthoDB" id="9808272at2"/>
<evidence type="ECO:0000256" key="1">
    <source>
        <dbReference type="ARBA" id="ARBA00006611"/>
    </source>
</evidence>
<dbReference type="Gene3D" id="3.30.450.90">
    <property type="match status" value="1"/>
</dbReference>
<evidence type="ECO:0000256" key="2">
    <source>
        <dbReference type="ARBA" id="ARBA00022741"/>
    </source>
</evidence>
<evidence type="ECO:0000313" key="5">
    <source>
        <dbReference type="EMBL" id="SHH15747.1"/>
    </source>
</evidence>
<evidence type="ECO:0000313" key="6">
    <source>
        <dbReference type="Proteomes" id="UP000242592"/>
    </source>
</evidence>
<dbReference type="Gene3D" id="3.40.50.300">
    <property type="entry name" value="P-loop containing nucleotide triphosphate hydrolases"/>
    <property type="match status" value="1"/>
</dbReference>
<name>A0A1M5QNR2_9BACT</name>
<dbReference type="InterPro" id="IPR003593">
    <property type="entry name" value="AAA+_ATPase"/>
</dbReference>
<dbReference type="GO" id="GO:0016887">
    <property type="term" value="F:ATP hydrolysis activity"/>
    <property type="evidence" value="ECO:0007669"/>
    <property type="project" value="TreeGrafter"/>
</dbReference>
<evidence type="ECO:0000259" key="4">
    <source>
        <dbReference type="PROSITE" id="PS00662"/>
    </source>
</evidence>
<dbReference type="PROSITE" id="PS00662">
    <property type="entry name" value="T2SP_E"/>
    <property type="match status" value="1"/>
</dbReference>
<feature type="domain" description="Bacterial type II secretion system protein E" evidence="4">
    <location>
        <begin position="380"/>
        <end position="394"/>
    </location>
</feature>
<organism evidence="5 6">
    <name type="scientific">Thermosipho atlanticus DSM 15807</name>
    <dbReference type="NCBI Taxonomy" id="1123380"/>
    <lineage>
        <taxon>Bacteria</taxon>
        <taxon>Thermotogati</taxon>
        <taxon>Thermotogota</taxon>
        <taxon>Thermotogae</taxon>
        <taxon>Thermotogales</taxon>
        <taxon>Fervidobacteriaceae</taxon>
        <taxon>Thermosipho</taxon>
    </lineage>
</organism>
<dbReference type="FunFam" id="3.30.450.90:FF:000001">
    <property type="entry name" value="Type II secretion system ATPase GspE"/>
    <property type="match status" value="1"/>
</dbReference>
<keyword evidence="2" id="KW-0547">Nucleotide-binding</keyword>
<dbReference type="FunFam" id="3.40.50.300:FF:000398">
    <property type="entry name" value="Type IV pilus assembly ATPase PilB"/>
    <property type="match status" value="1"/>
</dbReference>
<comment type="similarity">
    <text evidence="1">Belongs to the GSP E family.</text>
</comment>
<evidence type="ECO:0000256" key="3">
    <source>
        <dbReference type="ARBA" id="ARBA00022840"/>
    </source>
</evidence>
<dbReference type="InterPro" id="IPR001482">
    <property type="entry name" value="T2SS/T4SS_dom"/>
</dbReference>